<gene>
    <name evidence="2" type="ORF">PMAYCL1PPCAC_11198</name>
</gene>
<dbReference type="EMBL" id="BTRK01000003">
    <property type="protein sequence ID" value="GMR41003.1"/>
    <property type="molecule type" value="Genomic_DNA"/>
</dbReference>
<feature type="transmembrane region" description="Helical" evidence="1">
    <location>
        <begin position="37"/>
        <end position="58"/>
    </location>
</feature>
<name>A0AAN4ZGW9_9BILA</name>
<feature type="transmembrane region" description="Helical" evidence="1">
    <location>
        <begin position="65"/>
        <end position="86"/>
    </location>
</feature>
<keyword evidence="1" id="KW-0472">Membrane</keyword>
<evidence type="ECO:0000256" key="1">
    <source>
        <dbReference type="SAM" id="Phobius"/>
    </source>
</evidence>
<keyword evidence="1" id="KW-0812">Transmembrane</keyword>
<comment type="caution">
    <text evidence="2">The sequence shown here is derived from an EMBL/GenBank/DDBJ whole genome shotgun (WGS) entry which is preliminary data.</text>
</comment>
<dbReference type="AlphaFoldDB" id="A0AAN4ZGW9"/>
<sequence length="87" mass="9282">FQKGANIIAGLLTGGAVLQIILSCIHAESPGITAGAMIIMMVWSVLQLLVSILALIAVQKLRAVLIIPMLVYNVRCIIVIAIIIFVE</sequence>
<dbReference type="Proteomes" id="UP001328107">
    <property type="component" value="Unassembled WGS sequence"/>
</dbReference>
<reference evidence="3" key="1">
    <citation type="submission" date="2022-10" db="EMBL/GenBank/DDBJ databases">
        <title>Genome assembly of Pristionchus species.</title>
        <authorList>
            <person name="Yoshida K."/>
            <person name="Sommer R.J."/>
        </authorList>
    </citation>
    <scope>NUCLEOTIDE SEQUENCE [LARGE SCALE GENOMIC DNA]</scope>
    <source>
        <strain evidence="3">RS5460</strain>
    </source>
</reference>
<organism evidence="2 3">
    <name type="scientific">Pristionchus mayeri</name>
    <dbReference type="NCBI Taxonomy" id="1317129"/>
    <lineage>
        <taxon>Eukaryota</taxon>
        <taxon>Metazoa</taxon>
        <taxon>Ecdysozoa</taxon>
        <taxon>Nematoda</taxon>
        <taxon>Chromadorea</taxon>
        <taxon>Rhabditida</taxon>
        <taxon>Rhabditina</taxon>
        <taxon>Diplogasteromorpha</taxon>
        <taxon>Diplogasteroidea</taxon>
        <taxon>Neodiplogasteridae</taxon>
        <taxon>Pristionchus</taxon>
    </lineage>
</organism>
<evidence type="ECO:0000313" key="3">
    <source>
        <dbReference type="Proteomes" id="UP001328107"/>
    </source>
</evidence>
<keyword evidence="3" id="KW-1185">Reference proteome</keyword>
<accession>A0AAN4ZGW9</accession>
<evidence type="ECO:0000313" key="2">
    <source>
        <dbReference type="EMBL" id="GMR41003.1"/>
    </source>
</evidence>
<feature type="non-terminal residue" evidence="2">
    <location>
        <position position="1"/>
    </location>
</feature>
<proteinExistence type="predicted"/>
<protein>
    <submittedName>
        <fullName evidence="2">Uncharacterized protein</fullName>
    </submittedName>
</protein>
<keyword evidence="1" id="KW-1133">Transmembrane helix</keyword>